<keyword evidence="2" id="KW-1185">Reference proteome</keyword>
<protein>
    <submittedName>
        <fullName evidence="1">Uncharacterized protein</fullName>
    </submittedName>
</protein>
<dbReference type="RefSeq" id="WP_259504496.1">
    <property type="nucleotide sequence ID" value="NZ_JANLCM010000001.1"/>
</dbReference>
<organism evidence="1 2">
    <name type="scientific">Herbiconiux aconitum</name>
    <dbReference type="NCBI Taxonomy" id="2970913"/>
    <lineage>
        <taxon>Bacteria</taxon>
        <taxon>Bacillati</taxon>
        <taxon>Actinomycetota</taxon>
        <taxon>Actinomycetes</taxon>
        <taxon>Micrococcales</taxon>
        <taxon>Microbacteriaceae</taxon>
        <taxon>Herbiconiux</taxon>
    </lineage>
</organism>
<dbReference type="Proteomes" id="UP001165584">
    <property type="component" value="Unassembled WGS sequence"/>
</dbReference>
<evidence type="ECO:0000313" key="2">
    <source>
        <dbReference type="Proteomes" id="UP001165584"/>
    </source>
</evidence>
<comment type="caution">
    <text evidence="1">The sequence shown here is derived from an EMBL/GenBank/DDBJ whole genome shotgun (WGS) entry which is preliminary data.</text>
</comment>
<evidence type="ECO:0000313" key="1">
    <source>
        <dbReference type="EMBL" id="MCS5716872.1"/>
    </source>
</evidence>
<reference evidence="1" key="1">
    <citation type="submission" date="2022-08" db="EMBL/GenBank/DDBJ databases">
        <authorList>
            <person name="Deng Y."/>
            <person name="Han X.-F."/>
            <person name="Zhang Y.-Q."/>
        </authorList>
    </citation>
    <scope>NUCLEOTIDE SEQUENCE</scope>
    <source>
        <strain evidence="1">CPCC 205763</strain>
    </source>
</reference>
<name>A0ABT2GKX1_9MICO</name>
<gene>
    <name evidence="1" type="ORF">N1027_01850</name>
</gene>
<accession>A0ABT2GKX1</accession>
<dbReference type="EMBL" id="JANLCM010000001">
    <property type="protein sequence ID" value="MCS5716872.1"/>
    <property type="molecule type" value="Genomic_DNA"/>
</dbReference>
<sequence>MPDDEQSEPIMVGSDDASVVEKAEGIMAQVKADAGDASEPELVDLLRERFADAGIESDDHDLARMARWIAGDE</sequence>
<proteinExistence type="predicted"/>